<keyword evidence="2" id="KW-0732">Signal</keyword>
<feature type="domain" description="SLH" evidence="3">
    <location>
        <begin position="35"/>
        <end position="98"/>
    </location>
</feature>
<sequence>MRHPLIRTLGPLALTLALALPAAAAGMSAFVPKAEYPGFSDVSETAWYAADVEKAVELGLMKGKGNGTFDPEGTLTVAEAVTMAVQVHAAYTGGNFAAGGDPWYENAVDYALENGLLLRGEYSDYTAPATRADMAGLFAYALPPEELPRINRVAGIPDVDAATPCASAIYLLYNAGVLAGTDSGMFQPEDTINRASAAAILNRLALPESRVDLEMDAPAAGNTVESPDGAFRLTVGAGEQLGAAAEGVYEVTYSDENGTLGLLSQAKGEESAATLEDFAVSRLAARRDALGGLELLEQPDVVLFRGLPAVFYRYQAEETVYTVFCVENSGFYVELTLSHAAGTGADAAYARLLETAYTLDLAL</sequence>
<name>A0A9D2MAI1_9FIRM</name>
<dbReference type="EMBL" id="DWYC01000039">
    <property type="protein sequence ID" value="HJB56644.1"/>
    <property type="molecule type" value="Genomic_DNA"/>
</dbReference>
<accession>A0A9D2MAI1</accession>
<evidence type="ECO:0000313" key="4">
    <source>
        <dbReference type="EMBL" id="HJB56644.1"/>
    </source>
</evidence>
<keyword evidence="1" id="KW-0677">Repeat</keyword>
<dbReference type="PROSITE" id="PS51272">
    <property type="entry name" value="SLH"/>
    <property type="match status" value="2"/>
</dbReference>
<gene>
    <name evidence="4" type="ORF">H9714_03735</name>
</gene>
<dbReference type="Proteomes" id="UP000824208">
    <property type="component" value="Unassembled WGS sequence"/>
</dbReference>
<evidence type="ECO:0000259" key="3">
    <source>
        <dbReference type="PROSITE" id="PS51272"/>
    </source>
</evidence>
<dbReference type="PANTHER" id="PTHR43308:SF5">
    <property type="entry name" value="S-LAYER PROTEIN _ PEPTIDOGLYCAN ENDO-BETA-N-ACETYLGLUCOSAMINIDASE"/>
    <property type="match status" value="1"/>
</dbReference>
<evidence type="ECO:0000313" key="5">
    <source>
        <dbReference type="Proteomes" id="UP000824208"/>
    </source>
</evidence>
<reference evidence="4" key="2">
    <citation type="submission" date="2021-04" db="EMBL/GenBank/DDBJ databases">
        <authorList>
            <person name="Gilroy R."/>
        </authorList>
    </citation>
    <scope>NUCLEOTIDE SEQUENCE</scope>
    <source>
        <strain evidence="4">CHK189-11263</strain>
    </source>
</reference>
<comment type="caution">
    <text evidence="4">The sequence shown here is derived from an EMBL/GenBank/DDBJ whole genome shotgun (WGS) entry which is preliminary data.</text>
</comment>
<dbReference type="InterPro" id="IPR051465">
    <property type="entry name" value="Cell_Envelope_Struct_Comp"/>
</dbReference>
<evidence type="ECO:0000256" key="1">
    <source>
        <dbReference type="ARBA" id="ARBA00022737"/>
    </source>
</evidence>
<dbReference type="AlphaFoldDB" id="A0A9D2MAI1"/>
<feature type="signal peptide" evidence="2">
    <location>
        <begin position="1"/>
        <end position="24"/>
    </location>
</feature>
<dbReference type="InterPro" id="IPR001119">
    <property type="entry name" value="SLH_dom"/>
</dbReference>
<evidence type="ECO:0000256" key="2">
    <source>
        <dbReference type="SAM" id="SignalP"/>
    </source>
</evidence>
<feature type="chain" id="PRO_5038658204" evidence="2">
    <location>
        <begin position="25"/>
        <end position="363"/>
    </location>
</feature>
<feature type="domain" description="SLH" evidence="3">
    <location>
        <begin position="152"/>
        <end position="215"/>
    </location>
</feature>
<protein>
    <submittedName>
        <fullName evidence="4">S-layer homology domain-containing protein</fullName>
    </submittedName>
</protein>
<organism evidence="4 5">
    <name type="scientific">Candidatus Flavonifractor intestinipullorum</name>
    <dbReference type="NCBI Taxonomy" id="2838587"/>
    <lineage>
        <taxon>Bacteria</taxon>
        <taxon>Bacillati</taxon>
        <taxon>Bacillota</taxon>
        <taxon>Clostridia</taxon>
        <taxon>Eubacteriales</taxon>
        <taxon>Oscillospiraceae</taxon>
        <taxon>Flavonifractor</taxon>
    </lineage>
</organism>
<dbReference type="PANTHER" id="PTHR43308">
    <property type="entry name" value="OUTER MEMBRANE PROTEIN ALPHA-RELATED"/>
    <property type="match status" value="1"/>
</dbReference>
<reference evidence="4" key="1">
    <citation type="journal article" date="2021" name="PeerJ">
        <title>Extensive microbial diversity within the chicken gut microbiome revealed by metagenomics and culture.</title>
        <authorList>
            <person name="Gilroy R."/>
            <person name="Ravi A."/>
            <person name="Getino M."/>
            <person name="Pursley I."/>
            <person name="Horton D.L."/>
            <person name="Alikhan N.F."/>
            <person name="Baker D."/>
            <person name="Gharbi K."/>
            <person name="Hall N."/>
            <person name="Watson M."/>
            <person name="Adriaenssens E.M."/>
            <person name="Foster-Nyarko E."/>
            <person name="Jarju S."/>
            <person name="Secka A."/>
            <person name="Antonio M."/>
            <person name="Oren A."/>
            <person name="Chaudhuri R.R."/>
            <person name="La Ragione R."/>
            <person name="Hildebrand F."/>
            <person name="Pallen M.J."/>
        </authorList>
    </citation>
    <scope>NUCLEOTIDE SEQUENCE</scope>
    <source>
        <strain evidence="4">CHK189-11263</strain>
    </source>
</reference>
<proteinExistence type="predicted"/>
<dbReference type="Pfam" id="PF00395">
    <property type="entry name" value="SLH"/>
    <property type="match status" value="2"/>
</dbReference>